<dbReference type="RefSeq" id="WP_110305103.1">
    <property type="nucleotide sequence ID" value="NZ_QJHK01000002.1"/>
</dbReference>
<name>A0A2V4BWN9_9FLAO</name>
<protein>
    <submittedName>
        <fullName evidence="1">Uncharacterized protein</fullName>
    </submittedName>
</protein>
<dbReference type="OrthoDB" id="980645at2"/>
<proteinExistence type="predicted"/>
<sequence length="123" mass="14389">MRKSISISILILLVFQNTSSLWVIGAFYINQDYIAKNVCINRFDAVPICKGQCYLTKELKTTEKQDQKIPTVTYKEIQLFCEYEMIFSFSKPVLFSKRIYPVLKKDQLKSAFIFSIYHPPRCA</sequence>
<gene>
    <name evidence="1" type="ORF">DMB65_02525</name>
</gene>
<dbReference type="EMBL" id="QJHK01000002">
    <property type="protein sequence ID" value="PXY42130.1"/>
    <property type="molecule type" value="Genomic_DNA"/>
</dbReference>
<comment type="caution">
    <text evidence="1">The sequence shown here is derived from an EMBL/GenBank/DDBJ whole genome shotgun (WGS) entry which is preliminary data.</text>
</comment>
<organism evidence="1 2">
    <name type="scientific">Flavobacterium cheongpyeongense</name>
    <dbReference type="NCBI Taxonomy" id="2212651"/>
    <lineage>
        <taxon>Bacteria</taxon>
        <taxon>Pseudomonadati</taxon>
        <taxon>Bacteroidota</taxon>
        <taxon>Flavobacteriia</taxon>
        <taxon>Flavobacteriales</taxon>
        <taxon>Flavobacteriaceae</taxon>
        <taxon>Flavobacterium</taxon>
    </lineage>
</organism>
<dbReference type="AlphaFoldDB" id="A0A2V4BWN9"/>
<accession>A0A2V4BWN9</accession>
<reference evidence="1 2" key="1">
    <citation type="submission" date="2018-05" db="EMBL/GenBank/DDBJ databases">
        <title>Flavobacterium sp. strain IMCC34759, incomplete genome.</title>
        <authorList>
            <person name="Joung Y."/>
            <person name="Cho J."/>
        </authorList>
    </citation>
    <scope>NUCLEOTIDE SEQUENCE [LARGE SCALE GENOMIC DNA]</scope>
    <source>
        <strain evidence="1 2">IMCC34759</strain>
    </source>
</reference>
<dbReference type="Proteomes" id="UP000247903">
    <property type="component" value="Unassembled WGS sequence"/>
</dbReference>
<evidence type="ECO:0000313" key="2">
    <source>
        <dbReference type="Proteomes" id="UP000247903"/>
    </source>
</evidence>
<evidence type="ECO:0000313" key="1">
    <source>
        <dbReference type="EMBL" id="PXY42130.1"/>
    </source>
</evidence>
<keyword evidence="2" id="KW-1185">Reference proteome</keyword>